<keyword evidence="7" id="KW-0472">Membrane</keyword>
<dbReference type="InterPro" id="IPR001915">
    <property type="entry name" value="Peptidase_M48"/>
</dbReference>
<evidence type="ECO:0000256" key="4">
    <source>
        <dbReference type="ARBA" id="ARBA00022833"/>
    </source>
</evidence>
<dbReference type="GO" id="GO:0004222">
    <property type="term" value="F:metalloendopeptidase activity"/>
    <property type="evidence" value="ECO:0007669"/>
    <property type="project" value="InterPro"/>
</dbReference>
<dbReference type="EC" id="3.4.24.-" evidence="10"/>
<dbReference type="STRING" id="1120980.GCA_000745955_00162"/>
<dbReference type="GO" id="GO:0016020">
    <property type="term" value="C:membrane"/>
    <property type="evidence" value="ECO:0007669"/>
    <property type="project" value="TreeGrafter"/>
</dbReference>
<evidence type="ECO:0000259" key="9">
    <source>
        <dbReference type="Pfam" id="PF23368"/>
    </source>
</evidence>
<evidence type="ECO:0000256" key="2">
    <source>
        <dbReference type="ARBA" id="ARBA00022723"/>
    </source>
</evidence>
<keyword evidence="4 6" id="KW-0862">Zinc</keyword>
<dbReference type="InterPro" id="IPR055518">
    <property type="entry name" value="DUF7092"/>
</dbReference>
<name>A0A376BTU5_9NEIS</name>
<feature type="transmembrane region" description="Helical" evidence="7">
    <location>
        <begin position="96"/>
        <end position="121"/>
    </location>
</feature>
<dbReference type="EMBL" id="UFSO01000003">
    <property type="protein sequence ID" value="SSY80349.1"/>
    <property type="molecule type" value="Genomic_DNA"/>
</dbReference>
<dbReference type="InterPro" id="IPR051156">
    <property type="entry name" value="Mito/Outer_Membr_Metalloprot"/>
</dbReference>
<evidence type="ECO:0000313" key="11">
    <source>
        <dbReference type="Proteomes" id="UP000254209"/>
    </source>
</evidence>
<keyword evidence="7" id="KW-0812">Transmembrane</keyword>
<dbReference type="Gene3D" id="3.30.2010.10">
    <property type="entry name" value="Metalloproteases ('zincins'), catalytic domain"/>
    <property type="match status" value="1"/>
</dbReference>
<sequence length="334" mass="37467">MNSIPIRYYDGVRNVAHTAELSYDGEHIAIHYQQQVAYYTLNEVEYIAGVGRVLPALELPNDARVEFLSAELPDWLPLKHQKMLNHVQHFEQSWKWVGIGFVVVALVVVGVLKFGIPFAAYHVAHTLPESTLQKAGDHAESLIKEKIMSPSKLSAQRQQEISALYYQKLNPKNPAKLLFLKGDIFGANALAIPNNTIVLTDELVALAKNDGELIAVLAHEQGHLNEKHSLQQALRAVGVGVLLMVITGESDDLLSNLPIMLVSAQYSQTFELEADRHAIMELKRLNMSPKHLADMLGRLHESHDVRDDNGEQSNNWFGSHPVLQERVKQVEQFK</sequence>
<proteinExistence type="inferred from homology"/>
<organism evidence="10 11">
    <name type="scientific">Alysiella crassa</name>
    <dbReference type="NCBI Taxonomy" id="153491"/>
    <lineage>
        <taxon>Bacteria</taxon>
        <taxon>Pseudomonadati</taxon>
        <taxon>Pseudomonadota</taxon>
        <taxon>Betaproteobacteria</taxon>
        <taxon>Neisseriales</taxon>
        <taxon>Neisseriaceae</taxon>
        <taxon>Alysiella</taxon>
    </lineage>
</organism>
<comment type="similarity">
    <text evidence="6">Belongs to the peptidase M48 family.</text>
</comment>
<comment type="cofactor">
    <cofactor evidence="6">
        <name>Zn(2+)</name>
        <dbReference type="ChEBI" id="CHEBI:29105"/>
    </cofactor>
    <text evidence="6">Binds 1 zinc ion per subunit.</text>
</comment>
<keyword evidence="2" id="KW-0479">Metal-binding</keyword>
<keyword evidence="1 6" id="KW-0645">Protease</keyword>
<evidence type="ECO:0000256" key="5">
    <source>
        <dbReference type="ARBA" id="ARBA00023049"/>
    </source>
</evidence>
<dbReference type="Pfam" id="PF01435">
    <property type="entry name" value="Peptidase_M48"/>
    <property type="match status" value="1"/>
</dbReference>
<dbReference type="GO" id="GO:0046872">
    <property type="term" value="F:metal ion binding"/>
    <property type="evidence" value="ECO:0007669"/>
    <property type="project" value="UniProtKB-KW"/>
</dbReference>
<accession>A0A376BTU5</accession>
<evidence type="ECO:0000256" key="1">
    <source>
        <dbReference type="ARBA" id="ARBA00022670"/>
    </source>
</evidence>
<protein>
    <submittedName>
        <fullName evidence="10">Uncharacterized metalloprotease yggG</fullName>
        <ecNumber evidence="10">3.4.24.-</ecNumber>
    </submittedName>
</protein>
<feature type="domain" description="DUF7092" evidence="9">
    <location>
        <begin position="4"/>
        <end position="76"/>
    </location>
</feature>
<dbReference type="PANTHER" id="PTHR22726:SF1">
    <property type="entry name" value="METALLOENDOPEPTIDASE OMA1, MITOCHONDRIAL"/>
    <property type="match status" value="1"/>
</dbReference>
<keyword evidence="5 6" id="KW-0482">Metalloprotease</keyword>
<gene>
    <name evidence="10" type="primary">yggG_2</name>
    <name evidence="10" type="ORF">NCTC10283_01906</name>
</gene>
<keyword evidence="7" id="KW-1133">Transmembrane helix</keyword>
<evidence type="ECO:0000259" key="8">
    <source>
        <dbReference type="Pfam" id="PF01435"/>
    </source>
</evidence>
<dbReference type="AlphaFoldDB" id="A0A376BTU5"/>
<feature type="domain" description="Peptidase M48" evidence="8">
    <location>
        <begin position="157"/>
        <end position="332"/>
    </location>
</feature>
<keyword evidence="11" id="KW-1185">Reference proteome</keyword>
<dbReference type="Proteomes" id="UP000254209">
    <property type="component" value="Unassembled WGS sequence"/>
</dbReference>
<keyword evidence="3 6" id="KW-0378">Hydrolase</keyword>
<evidence type="ECO:0000256" key="7">
    <source>
        <dbReference type="SAM" id="Phobius"/>
    </source>
</evidence>
<dbReference type="RefSeq" id="WP_034296477.1">
    <property type="nucleotide sequence ID" value="NZ_CP091519.2"/>
</dbReference>
<reference evidence="10 11" key="1">
    <citation type="submission" date="2018-06" db="EMBL/GenBank/DDBJ databases">
        <authorList>
            <consortium name="Pathogen Informatics"/>
            <person name="Doyle S."/>
        </authorList>
    </citation>
    <scope>NUCLEOTIDE SEQUENCE [LARGE SCALE GENOMIC DNA]</scope>
    <source>
        <strain evidence="10 11">NCTC10283</strain>
    </source>
</reference>
<dbReference type="CDD" id="cd07332">
    <property type="entry name" value="M48C_Oma1_like"/>
    <property type="match status" value="1"/>
</dbReference>
<evidence type="ECO:0000256" key="3">
    <source>
        <dbReference type="ARBA" id="ARBA00022801"/>
    </source>
</evidence>
<dbReference type="Pfam" id="PF23368">
    <property type="entry name" value="DUF7092"/>
    <property type="match status" value="1"/>
</dbReference>
<dbReference type="GO" id="GO:0051603">
    <property type="term" value="P:proteolysis involved in protein catabolic process"/>
    <property type="evidence" value="ECO:0007669"/>
    <property type="project" value="TreeGrafter"/>
</dbReference>
<dbReference type="PANTHER" id="PTHR22726">
    <property type="entry name" value="METALLOENDOPEPTIDASE OMA1"/>
    <property type="match status" value="1"/>
</dbReference>
<evidence type="ECO:0000256" key="6">
    <source>
        <dbReference type="RuleBase" id="RU003983"/>
    </source>
</evidence>
<evidence type="ECO:0000313" key="10">
    <source>
        <dbReference type="EMBL" id="SSY80349.1"/>
    </source>
</evidence>